<evidence type="ECO:0000256" key="5">
    <source>
        <dbReference type="ARBA" id="ARBA00022833"/>
    </source>
</evidence>
<keyword evidence="15" id="KW-1185">Reference proteome</keyword>
<dbReference type="PROSITE" id="PS51134">
    <property type="entry name" value="ZF_TFIIB"/>
    <property type="match status" value="1"/>
</dbReference>
<dbReference type="InterPro" id="IPR013137">
    <property type="entry name" value="Znf_TFIIB"/>
</dbReference>
<feature type="compositionally biased region" description="Basic and acidic residues" evidence="12">
    <location>
        <begin position="292"/>
        <end position="307"/>
    </location>
</feature>
<dbReference type="SMART" id="SM00385">
    <property type="entry name" value="CYCLIN"/>
    <property type="match status" value="2"/>
</dbReference>
<protein>
    <recommendedName>
        <fullName evidence="10">B-related factor 1</fullName>
    </recommendedName>
</protein>
<dbReference type="Pfam" id="PF00382">
    <property type="entry name" value="TFIIB"/>
    <property type="match status" value="2"/>
</dbReference>
<gene>
    <name evidence="14" type="ORF">HPULCUR_006346</name>
</gene>
<dbReference type="InterPro" id="IPR013763">
    <property type="entry name" value="Cyclin-like_dom"/>
</dbReference>
<feature type="region of interest" description="Disordered" evidence="12">
    <location>
        <begin position="284"/>
        <end position="487"/>
    </location>
</feature>
<evidence type="ECO:0000256" key="9">
    <source>
        <dbReference type="ARBA" id="ARBA00023242"/>
    </source>
</evidence>
<evidence type="ECO:0000256" key="11">
    <source>
        <dbReference type="PROSITE-ProRule" id="PRU00469"/>
    </source>
</evidence>
<dbReference type="Gene3D" id="1.20.5.650">
    <property type="entry name" value="Single helix bin"/>
    <property type="match status" value="1"/>
</dbReference>
<dbReference type="InterPro" id="IPR013150">
    <property type="entry name" value="TFIIB_cyclin"/>
</dbReference>
<feature type="compositionally biased region" description="Acidic residues" evidence="12">
    <location>
        <begin position="623"/>
        <end position="649"/>
    </location>
</feature>
<comment type="similarity">
    <text evidence="2">Belongs to the TFIIB family.</text>
</comment>
<dbReference type="Gene3D" id="1.10.472.10">
    <property type="entry name" value="Cyclin-like"/>
    <property type="match status" value="2"/>
</dbReference>
<keyword evidence="5" id="KW-0862">Zinc</keyword>
<name>A0ABP9Y1N2_9FUNG</name>
<proteinExistence type="inferred from homology"/>
<keyword evidence="3" id="KW-0479">Metal-binding</keyword>
<dbReference type="InterPro" id="IPR000812">
    <property type="entry name" value="TFIIB"/>
</dbReference>
<feature type="compositionally biased region" description="Acidic residues" evidence="12">
    <location>
        <begin position="308"/>
        <end position="326"/>
    </location>
</feature>
<keyword evidence="8" id="KW-0804">Transcription</keyword>
<sequence length="842" mass="94279">MPCHNCGSDKTEVDNASGISVCVNCGVVLEENRIVSEVAFAETSGGKAVVQGSYAGESGRISGGGLFGRSRGREGQEQAIENGRLKISSLAHAVHLPERYRDSAQRYYNLAVVNRFTRGRRSDFVAAVCLYAVCRTEKSSHMLIDFSDILQVNVFTLGATFLKLCRVLNLTLPHVDPSLYISRFAVALDFGDYTQRVAQDAVRIAQRMDRDWITSGRRPAGICGACLLIAARMNGFRRTTREMIYVVKVADITIQKRLKEFNQTESSQLSVRDFRTIWLENRADPPSYQKNRKGESSRTVEAKKDDQKDEVEEEHDESEDESEDENTTVKHKYTDADDESDKEEVVPASRKRKRDTSKPSSLSKEIDVEGPSDEEAEADKRPSKKSKGKSVDSSQQDKDKKVGLPASRKRKMDIATSSLGKEINVEESSDEEEEAEEKRTAKKNKGKAVDRSSQQDKKYYVEGSADEALSDDEIVGPFKGPRVDVSEGLPTEEDLILKEIEDSLNEGIKEAGEDCTLATTASNEDLILKEIENSEEVNNDTEDPSIITIKDPAFEHLTTEEKRALTLMAKAKVANEVAELLNPELQEDTRIIADDMEQWLGDESINKAAAELEKTKHAADKNGEEEEDEEDEEDEDEDGNLSDVDDEEIEAMILTDREVALKTKIWYNANKDYLEEMAVRRVLESNKNYSHRKGKGGKKKKLPPPSTPAEAAKQLLMNKKLSKKINQEVFDDMFESAESIAKIKQRDAILKLSANAASPITVAPVYEVVEEPGDIPDPNAPKKTSGSDDEEEKPAEVVEEDDDEEMDSDDMADDERLLRDARAKYTFGEDDDEPEYYDEEDY</sequence>
<evidence type="ECO:0000256" key="8">
    <source>
        <dbReference type="ARBA" id="ARBA00023163"/>
    </source>
</evidence>
<dbReference type="Pfam" id="PF07741">
    <property type="entry name" value="BRF1"/>
    <property type="match status" value="1"/>
</dbReference>
<feature type="region of interest" description="Disordered" evidence="12">
    <location>
        <begin position="603"/>
        <end position="649"/>
    </location>
</feature>
<comment type="subcellular location">
    <subcellularLocation>
        <location evidence="1">Nucleus</location>
    </subcellularLocation>
</comment>
<feature type="compositionally biased region" description="Basic and acidic residues" evidence="12">
    <location>
        <begin position="447"/>
        <end position="460"/>
    </location>
</feature>
<dbReference type="Pfam" id="PF08271">
    <property type="entry name" value="Zn_Ribbon_TF"/>
    <property type="match status" value="1"/>
</dbReference>
<accession>A0ABP9Y1N2</accession>
<dbReference type="SUPFAM" id="SSF47954">
    <property type="entry name" value="Cyclin-like"/>
    <property type="match status" value="2"/>
</dbReference>
<evidence type="ECO:0000256" key="1">
    <source>
        <dbReference type="ARBA" id="ARBA00004123"/>
    </source>
</evidence>
<dbReference type="InterPro" id="IPR036915">
    <property type="entry name" value="Cyclin-like_sf"/>
</dbReference>
<evidence type="ECO:0000259" key="13">
    <source>
        <dbReference type="PROSITE" id="PS51134"/>
    </source>
</evidence>
<evidence type="ECO:0000256" key="7">
    <source>
        <dbReference type="ARBA" id="ARBA00023159"/>
    </source>
</evidence>
<feature type="compositionally biased region" description="Acidic residues" evidence="12">
    <location>
        <begin position="828"/>
        <end position="842"/>
    </location>
</feature>
<dbReference type="InterPro" id="IPR011665">
    <property type="entry name" value="BRF1_TBP-bd_dom"/>
</dbReference>
<dbReference type="PRINTS" id="PR00685">
    <property type="entry name" value="TIFACTORIIB"/>
</dbReference>
<feature type="compositionally biased region" description="Acidic residues" evidence="12">
    <location>
        <begin position="464"/>
        <end position="474"/>
    </location>
</feature>
<evidence type="ECO:0000256" key="3">
    <source>
        <dbReference type="ARBA" id="ARBA00022723"/>
    </source>
</evidence>
<dbReference type="CDD" id="cd20554">
    <property type="entry name" value="CYCLIN_TFIIIB90_rpt2"/>
    <property type="match status" value="1"/>
</dbReference>
<evidence type="ECO:0000256" key="4">
    <source>
        <dbReference type="ARBA" id="ARBA00022771"/>
    </source>
</evidence>
<dbReference type="SUPFAM" id="SSF57783">
    <property type="entry name" value="Zinc beta-ribbon"/>
    <property type="match status" value="1"/>
</dbReference>
<evidence type="ECO:0000313" key="14">
    <source>
        <dbReference type="EMBL" id="GAA5800907.1"/>
    </source>
</evidence>
<dbReference type="Gene3D" id="2.20.25.10">
    <property type="match status" value="1"/>
</dbReference>
<feature type="region of interest" description="Disordered" evidence="12">
    <location>
        <begin position="768"/>
        <end position="842"/>
    </location>
</feature>
<keyword evidence="9" id="KW-0539">Nucleus</keyword>
<feature type="compositionally biased region" description="Basic and acidic residues" evidence="12">
    <location>
        <begin position="610"/>
        <end position="622"/>
    </location>
</feature>
<keyword evidence="4 11" id="KW-0863">Zinc-finger</keyword>
<feature type="compositionally biased region" description="Acidic residues" evidence="12">
    <location>
        <begin position="425"/>
        <end position="435"/>
    </location>
</feature>
<evidence type="ECO:0000256" key="2">
    <source>
        <dbReference type="ARBA" id="ARBA00010857"/>
    </source>
</evidence>
<evidence type="ECO:0000256" key="10">
    <source>
        <dbReference type="ARBA" id="ARBA00031009"/>
    </source>
</evidence>
<keyword evidence="7" id="KW-0010">Activator</keyword>
<feature type="region of interest" description="Disordered" evidence="12">
    <location>
        <begin position="685"/>
        <end position="709"/>
    </location>
</feature>
<evidence type="ECO:0000256" key="12">
    <source>
        <dbReference type="SAM" id="MobiDB-lite"/>
    </source>
</evidence>
<organism evidence="14 15">
    <name type="scientific">Helicostylum pulchrum</name>
    <dbReference type="NCBI Taxonomy" id="562976"/>
    <lineage>
        <taxon>Eukaryota</taxon>
        <taxon>Fungi</taxon>
        <taxon>Fungi incertae sedis</taxon>
        <taxon>Mucoromycota</taxon>
        <taxon>Mucoromycotina</taxon>
        <taxon>Mucoromycetes</taxon>
        <taxon>Mucorales</taxon>
        <taxon>Mucorineae</taxon>
        <taxon>Mucoraceae</taxon>
        <taxon>Helicostylum</taxon>
    </lineage>
</organism>
<dbReference type="CDD" id="cd20553">
    <property type="entry name" value="CYCLIN_TFIIIB90_rpt1"/>
    <property type="match status" value="1"/>
</dbReference>
<keyword evidence="6" id="KW-0805">Transcription regulation</keyword>
<feature type="compositionally biased region" description="Acidic residues" evidence="12">
    <location>
        <begin position="787"/>
        <end position="813"/>
    </location>
</feature>
<dbReference type="Proteomes" id="UP001476247">
    <property type="component" value="Unassembled WGS sequence"/>
</dbReference>
<feature type="compositionally biased region" description="Basic and acidic residues" evidence="12">
    <location>
        <begin position="814"/>
        <end position="823"/>
    </location>
</feature>
<feature type="compositionally biased region" description="Acidic residues" evidence="12">
    <location>
        <begin position="368"/>
        <end position="377"/>
    </location>
</feature>
<reference evidence="14 15" key="1">
    <citation type="submission" date="2024-04" db="EMBL/GenBank/DDBJ databases">
        <title>genome sequences of Mucor flavus KT1a and Helicostylum pulchrum KT1b strains isolation_sourced from the surface of a dry-aged beef.</title>
        <authorList>
            <person name="Toyotome T."/>
            <person name="Hosono M."/>
            <person name="Torimaru M."/>
            <person name="Fukuda K."/>
            <person name="Mikami N."/>
        </authorList>
    </citation>
    <scope>NUCLEOTIDE SEQUENCE [LARGE SCALE GENOMIC DNA]</scope>
    <source>
        <strain evidence="14 15">KT1b</strain>
    </source>
</reference>
<evidence type="ECO:0000256" key="6">
    <source>
        <dbReference type="ARBA" id="ARBA00023015"/>
    </source>
</evidence>
<evidence type="ECO:0000313" key="15">
    <source>
        <dbReference type="Proteomes" id="UP001476247"/>
    </source>
</evidence>
<comment type="caution">
    <text evidence="14">The sequence shown here is derived from an EMBL/GenBank/DDBJ whole genome shotgun (WGS) entry which is preliminary data.</text>
</comment>
<dbReference type="EMBL" id="BAABUJ010000017">
    <property type="protein sequence ID" value="GAA5800907.1"/>
    <property type="molecule type" value="Genomic_DNA"/>
</dbReference>
<dbReference type="PANTHER" id="PTHR11618:SF4">
    <property type="entry name" value="TRANSCRIPTION FACTOR IIIB 90 KDA SUBUNIT"/>
    <property type="match status" value="1"/>
</dbReference>
<feature type="domain" description="TFIIB-type" evidence="13">
    <location>
        <begin position="1"/>
        <end position="30"/>
    </location>
</feature>
<dbReference type="PANTHER" id="PTHR11618">
    <property type="entry name" value="TRANSCRIPTION INITIATION FACTOR IIB-RELATED"/>
    <property type="match status" value="1"/>
</dbReference>
<feature type="compositionally biased region" description="Basic residues" evidence="12">
    <location>
        <begin position="689"/>
        <end position="702"/>
    </location>
</feature>